<organism evidence="1 2">
    <name type="scientific">Hirundo rustica rustica</name>
    <dbReference type="NCBI Taxonomy" id="333673"/>
    <lineage>
        <taxon>Eukaryota</taxon>
        <taxon>Metazoa</taxon>
        <taxon>Chordata</taxon>
        <taxon>Craniata</taxon>
        <taxon>Vertebrata</taxon>
        <taxon>Euteleostomi</taxon>
        <taxon>Archelosauria</taxon>
        <taxon>Archosauria</taxon>
        <taxon>Dinosauria</taxon>
        <taxon>Saurischia</taxon>
        <taxon>Theropoda</taxon>
        <taxon>Coelurosauria</taxon>
        <taxon>Aves</taxon>
        <taxon>Neognathae</taxon>
        <taxon>Neoaves</taxon>
        <taxon>Telluraves</taxon>
        <taxon>Australaves</taxon>
        <taxon>Passeriformes</taxon>
        <taxon>Sylvioidea</taxon>
        <taxon>Hirundinidae</taxon>
        <taxon>Hirundo</taxon>
    </lineage>
</organism>
<dbReference type="EMBL" id="QRBI01000144">
    <property type="protein sequence ID" value="RMC00669.1"/>
    <property type="molecule type" value="Genomic_DNA"/>
</dbReference>
<dbReference type="GO" id="GO:0031012">
    <property type="term" value="C:extracellular matrix"/>
    <property type="evidence" value="ECO:0007669"/>
    <property type="project" value="TreeGrafter"/>
</dbReference>
<dbReference type="GO" id="GO:0061343">
    <property type="term" value="P:cell adhesion involved in heart morphogenesis"/>
    <property type="evidence" value="ECO:0007669"/>
    <property type="project" value="TreeGrafter"/>
</dbReference>
<dbReference type="OrthoDB" id="416454at2759"/>
<dbReference type="Proteomes" id="UP000269221">
    <property type="component" value="Unassembled WGS sequence"/>
</dbReference>
<reference evidence="1 2" key="1">
    <citation type="submission" date="2018-07" db="EMBL/GenBank/DDBJ databases">
        <title>A high quality draft genome assembly of the barn swallow (H. rustica rustica).</title>
        <authorList>
            <person name="Formenti G."/>
            <person name="Chiara M."/>
            <person name="Poveda L."/>
            <person name="Francoijs K.-J."/>
            <person name="Bonisoli-Alquati A."/>
            <person name="Canova L."/>
            <person name="Gianfranceschi L."/>
            <person name="Horner D.S."/>
            <person name="Saino N."/>
        </authorList>
    </citation>
    <scope>NUCLEOTIDE SEQUENCE [LARGE SCALE GENOMIC DNA]</scope>
    <source>
        <strain evidence="1">Chelidonia</strain>
        <tissue evidence="1">Blood</tissue>
    </source>
</reference>
<evidence type="ECO:0000313" key="1">
    <source>
        <dbReference type="EMBL" id="RMC00669.1"/>
    </source>
</evidence>
<evidence type="ECO:0008006" key="3">
    <source>
        <dbReference type="Google" id="ProtNLM"/>
    </source>
</evidence>
<accession>A0A3M0JIP9</accession>
<dbReference type="PANTHER" id="PTHR33395:SF22">
    <property type="entry name" value="REVERSE TRANSCRIPTASE DOMAIN-CONTAINING PROTEIN"/>
    <property type="match status" value="1"/>
</dbReference>
<name>A0A3M0JIP9_HIRRU</name>
<sequence length="122" mass="14379">MHTSLWGHMESTQEILRELTEKLDKTLFIIYVQFWLSKKVSQDWKLANVIPIYKKGWKDNRRNYWPVSLTLVTGKVMKQNLSAIMWHIQDNQGIRPSQHKFMKGRSCLTDLISVYDSDPPNG</sequence>
<comment type="caution">
    <text evidence="1">The sequence shown here is derived from an EMBL/GenBank/DDBJ whole genome shotgun (WGS) entry which is preliminary data.</text>
</comment>
<gene>
    <name evidence="1" type="ORF">DUI87_23287</name>
</gene>
<dbReference type="AlphaFoldDB" id="A0A3M0JIP9"/>
<dbReference type="GO" id="GO:0007508">
    <property type="term" value="P:larval heart development"/>
    <property type="evidence" value="ECO:0007669"/>
    <property type="project" value="TreeGrafter"/>
</dbReference>
<dbReference type="PANTHER" id="PTHR33395">
    <property type="entry name" value="TRANSCRIPTASE, PUTATIVE-RELATED-RELATED"/>
    <property type="match status" value="1"/>
</dbReference>
<keyword evidence="2" id="KW-1185">Reference proteome</keyword>
<protein>
    <recommendedName>
        <fullName evidence="3">Reverse transcriptase domain-containing protein</fullName>
    </recommendedName>
</protein>
<proteinExistence type="predicted"/>
<evidence type="ECO:0000313" key="2">
    <source>
        <dbReference type="Proteomes" id="UP000269221"/>
    </source>
</evidence>